<dbReference type="GO" id="GO:0048471">
    <property type="term" value="C:perinuclear region of cytoplasm"/>
    <property type="evidence" value="ECO:0007669"/>
    <property type="project" value="TreeGrafter"/>
</dbReference>
<dbReference type="GO" id="GO:0005930">
    <property type="term" value="C:axoneme"/>
    <property type="evidence" value="ECO:0007669"/>
    <property type="project" value="UniProtKB-SubCell"/>
</dbReference>
<dbReference type="InterPro" id="IPR027038">
    <property type="entry name" value="RanGap"/>
</dbReference>
<dbReference type="PANTHER" id="PTHR24113:SF12">
    <property type="entry name" value="RAN GTPASE-ACTIVATING PROTEIN 1"/>
    <property type="match status" value="1"/>
</dbReference>
<evidence type="ECO:0000256" key="4">
    <source>
        <dbReference type="ARBA" id="ARBA00022737"/>
    </source>
</evidence>
<dbReference type="Pfam" id="PF13516">
    <property type="entry name" value="LRR_6"/>
    <property type="match status" value="8"/>
</dbReference>
<dbReference type="PANTHER" id="PTHR24113">
    <property type="entry name" value="RAN GTPASE-ACTIVATING PROTEIN 1"/>
    <property type="match status" value="1"/>
</dbReference>
<proteinExistence type="predicted"/>
<evidence type="ECO:0000256" key="1">
    <source>
        <dbReference type="ARBA" id="ARBA00004430"/>
    </source>
</evidence>
<dbReference type="GO" id="GO:0005829">
    <property type="term" value="C:cytosol"/>
    <property type="evidence" value="ECO:0007669"/>
    <property type="project" value="TreeGrafter"/>
</dbReference>
<accession>A0AAE0FVC8</accession>
<feature type="region of interest" description="Disordered" evidence="6">
    <location>
        <begin position="1893"/>
        <end position="1917"/>
    </location>
</feature>
<reference evidence="8 9" key="1">
    <citation type="journal article" date="2015" name="Genome Biol. Evol.">
        <title>Comparative Genomics of a Bacterivorous Green Alga Reveals Evolutionary Causalities and Consequences of Phago-Mixotrophic Mode of Nutrition.</title>
        <authorList>
            <person name="Burns J.A."/>
            <person name="Paasch A."/>
            <person name="Narechania A."/>
            <person name="Kim E."/>
        </authorList>
    </citation>
    <scope>NUCLEOTIDE SEQUENCE [LARGE SCALE GENOMIC DNA]</scope>
    <source>
        <strain evidence="8 9">PLY_AMNH</strain>
    </source>
</reference>
<keyword evidence="9" id="KW-1185">Reference proteome</keyword>
<dbReference type="Gene3D" id="1.25.40.20">
    <property type="entry name" value="Ankyrin repeat-containing domain"/>
    <property type="match status" value="1"/>
</dbReference>
<dbReference type="SUPFAM" id="SSF52540">
    <property type="entry name" value="P-loop containing nucleoside triphosphate hydrolases"/>
    <property type="match status" value="1"/>
</dbReference>
<feature type="compositionally biased region" description="Basic and acidic residues" evidence="6">
    <location>
        <begin position="10"/>
        <end position="25"/>
    </location>
</feature>
<keyword evidence="3" id="KW-0433">Leucine-rich repeat</keyword>
<dbReference type="GO" id="GO:0006913">
    <property type="term" value="P:nucleocytoplasmic transport"/>
    <property type="evidence" value="ECO:0007669"/>
    <property type="project" value="TreeGrafter"/>
</dbReference>
<feature type="compositionally biased region" description="Polar residues" evidence="6">
    <location>
        <begin position="680"/>
        <end position="697"/>
    </location>
</feature>
<dbReference type="Gene3D" id="3.80.10.10">
    <property type="entry name" value="Ribonuclease Inhibitor"/>
    <property type="match status" value="5"/>
</dbReference>
<evidence type="ECO:0000256" key="5">
    <source>
        <dbReference type="PROSITE-ProRule" id="PRU00023"/>
    </source>
</evidence>
<feature type="region of interest" description="Disordered" evidence="6">
    <location>
        <begin position="1"/>
        <end position="43"/>
    </location>
</feature>
<name>A0AAE0FVC8_9CHLO</name>
<dbReference type="InterPro" id="IPR001611">
    <property type="entry name" value="Leu-rich_rpt"/>
</dbReference>
<evidence type="ECO:0000256" key="6">
    <source>
        <dbReference type="SAM" id="MobiDB-lite"/>
    </source>
</evidence>
<sequence length="2856" mass="310804">MGNGCSKAPYPRDDTIVNPEEKGQVDEPVEDTPVDPATKEQVKGDTNGAAFDPMVASQHEIIFGDELEKEMEELLKPAKLLRAGVELCGQLREKQLRGRIDQRTAQLTSEQLEGNELNQYVKALTTVIDAAKRVLRRELHVATELLALGESLMVLIYLSVTKGKERVNPQCTVWKKSLSVLRTLILPDNTLAHGLTFHVRVLELGVAACPALDTVQETVKGVAKLASGAWCMDAFAVLSGGLALATAAVDLYRKRAADSSFTRIFTLHMLQSQLLQLLADPDTCRSAAITTRVCTVLREAQVVLTEEGFRKFIFCGDESFHGLVSYLSVGQPPKLEAAQYELGGGAGAAAMFTWGEEFLQRSLPAKGEKWNFGDWLERGLAQVQTRLLREVKHAMVQLPSMLADSLPEDPPVEITEDTLEGFLDMVTATQALALTAAEACAEMHDPLSTALEMAELVSSFLHKVVTGRGGAAADMCARSASAPLLKALAFMSQDDVAQTQERMSVLVQEHAASRQALTSSIAGANTTTVKTKVYYTWEMLAEDADLEPVFDAWVRLWNSERSLQEVAAGWRRVRLAASVLEQLSAGQSEANRAGQSEELQKFLAALKEEGIWMMGKADTSFGQHMDRIEQHLRRLQALGQARTLQEGLSLIKTANSCIIAMEAPVEKLLQTLKAAADASSTVKQQDPSVQAGTTAPQAASIEELPPLPRFLRQKESQAAALVDWLHKVKAHLQQSALTATAASPEGSVADSATGSGAAPQVDARGAGPRMRRTWTELGDLLEEGRKLRSPFEGQVLELTKGLVDRAEAMCMASASAVWQRWGGGEAASPSWALPPDVLREVVQVAEWVEESASSACRAGFSNSVQRALVRWTQDGMTDGKALRELLESETAGSPQRRALPPHPHLSLSELKGLAAGAASNAASQLAEVAEEGFMIEVVSILDAGVTCGQRLLKSILEVEMFMLAEVAEPLSQLRAQLLAWCESSKGGALREGASSQALRVWAAVTERLRSPDAMTDAHNQLNRLALIMERLGAAKSEAGALQGPLGEWLSGAQDLARSALGELHSLRNTLKRRMESELDDSVKAIGPMCPDLGEAARPLQRLLQSATGLLDELCASRAARRELWRVRERALSGCMLINQYLDAALMGGQDPEHSGVATGVAPIPPVAATPEVAGGGGGRAGGARAGGGDPQAVVSSRETRAAAQFLNSVLQPEIVRRRGLEPDVRVQQALAGEHLEGVVRVLQNAWPSEGKKLQAELSARVQALDELHDRLAEARDPAVQKHLLVLARGEEGQLTRCLENLRSLPAQGIGIVVHFHIRLEQKVASINVKLMAMRDDLLAMQKDVTAIRKDVRLLVGPSVDELLRKRRTQMLDSGLPSKPLVAPLSDDETPLLGELHKFLALGKDGAEVSGEAAAERQILCLVGYPGSGKSILLKLFMHQLLKDDRCVVLFCPLAVVENAHNDLVAQTLEHHYEFTDPRIGELKERARSGDVKLLICADGLDESPPYVQQANLFEANRLAEWGKEGGKWPKLLITCRNTHFPSDPDEQKARFTISGSADELKSLRIGNFQKRIKSYCEAVFQWRVNSLLSAVLNLDDALDPIQAGEVSCTAPPETGMQPASADVQACIEHLEDSTCRAEYAPVLQRYADTHAGCRLDSSCQDAIRQAGIWTTSQYIKRIKVLPDELTNTVFMIEMLIQVLPRIYHPIRLQRMGLEKRQKQLNAPGSEQPRSRWRRATANAVTHLRGQNAVTRLHEQTFKYDIYEEFMKARLETEVARAGMELSMSRDQFFHKVLRWCEELAVHMMELEVTQVQASDEASPLNALLNDSVHRLSRQAAPLTMGEEDRISWLHLTIGDFFAARQILSGLDRMQFFCHDGLMAVLLEKLNHLIGKDQQGNKEEETGPDPEDVKSGQQEPSTKTYRDLESWIISSDLSLLDLLDRDRRDFVKLLRAHAIPGLFKPHEASNALQDLIGQLRRLESNGLNRCFIQNLPEVEKFLVEAIVREPRHEKCLEFIIQLSRYQPSFLRAAEGALHLLGSAHLSLIQSHERSLSQAQGLTAEHVPLPRLLHEPRHFGQTYLHVLASRSPEVSVVNAAVSQPGKPNELMYHVANQLADLEIMNAADLWGRTPLDCVVVTLTAVPSRIEWLVRDHRAKLRATVGSALWDLYQEHGYEEVVEMIPFLQMAKADLHAKNRDGITLLHKAVEDNNIGLARALLENTRDPNPNDRDHTTPLEALRRRPQGERSVAMEVLLVDYGGTTLRIPNSAMAKLVQSSDPDDVDKLKTLLQESKACADRCPDGEDPVLLASEAKNWSAVSALLPYSDRESLELELPLISVFHQVFKGLAENMSIQSLTLRNSQVDSDKVVQLVRSKPLLAELNLLTANMSEEAIPELVKYLKDGALHTVCGIPRDVTSMDLSEQQIGDTGWMLLAAEVGVRRSLSTLNVWGIGAQVEGARALVDAVKQRKVPKKLCGSLLDVEELDLSGKKIQSADLLFLANDLMFNGSLNTLDVGGNAIGPEGAKALADSLTPNAEEVFNGSLNTLILNANGIGDEGAKVLAVALTPNEAGVFSTSLNTLNLGGNNIGPEGAKVLAVALTPNAEGVFNMSLNTLILGHNDIGDEGAKALAYALTPNEEGVFNTSLNILNLEGNQIGLEGAKALAVALTPNEKGVFNTSLNTLDLGDNELCGIDRVGRGTYDASGIKALAEALVFNTSLNTLDLGDNQLCGVNMLGDGTYVTSGIEALADALAFNRSLNTLYLMGNGVGPEGAKALAVALTPNAKEVFNTSLSTLNLTYNDIGSEGAKALADALTPNAEGVFSTSLSTLDLGSNNLGDEGKAAMQEAIRKHPNAATFKLLI</sequence>
<organism evidence="8 9">
    <name type="scientific">Cymbomonas tetramitiformis</name>
    <dbReference type="NCBI Taxonomy" id="36881"/>
    <lineage>
        <taxon>Eukaryota</taxon>
        <taxon>Viridiplantae</taxon>
        <taxon>Chlorophyta</taxon>
        <taxon>Pyramimonadophyceae</taxon>
        <taxon>Pyramimonadales</taxon>
        <taxon>Pyramimonadaceae</taxon>
        <taxon>Cymbomonas</taxon>
    </lineage>
</organism>
<dbReference type="GO" id="GO:0005096">
    <property type="term" value="F:GTPase activator activity"/>
    <property type="evidence" value="ECO:0007669"/>
    <property type="project" value="UniProtKB-KW"/>
</dbReference>
<comment type="caution">
    <text evidence="8">The sequence shown here is derived from an EMBL/GenBank/DDBJ whole genome shotgun (WGS) entry which is preliminary data.</text>
</comment>
<dbReference type="EMBL" id="LGRX02013592">
    <property type="protein sequence ID" value="KAK3265911.1"/>
    <property type="molecule type" value="Genomic_DNA"/>
</dbReference>
<feature type="region of interest" description="Disordered" evidence="6">
    <location>
        <begin position="740"/>
        <end position="768"/>
    </location>
</feature>
<dbReference type="PROSITE" id="PS50088">
    <property type="entry name" value="ANK_REPEAT"/>
    <property type="match status" value="1"/>
</dbReference>
<dbReference type="Gene3D" id="3.40.50.300">
    <property type="entry name" value="P-loop containing nucleotide triphosphate hydrolases"/>
    <property type="match status" value="1"/>
</dbReference>
<dbReference type="InterPro" id="IPR003593">
    <property type="entry name" value="AAA+_ATPase"/>
</dbReference>
<dbReference type="SMART" id="SM00248">
    <property type="entry name" value="ANK"/>
    <property type="match status" value="3"/>
</dbReference>
<evidence type="ECO:0000313" key="8">
    <source>
        <dbReference type="EMBL" id="KAK3265911.1"/>
    </source>
</evidence>
<dbReference type="SMART" id="SM00382">
    <property type="entry name" value="AAA"/>
    <property type="match status" value="1"/>
</dbReference>
<keyword evidence="5" id="KW-0040">ANK repeat</keyword>
<dbReference type="Proteomes" id="UP001190700">
    <property type="component" value="Unassembled WGS sequence"/>
</dbReference>
<evidence type="ECO:0000256" key="2">
    <source>
        <dbReference type="ARBA" id="ARBA00022468"/>
    </source>
</evidence>
<protein>
    <recommendedName>
        <fullName evidence="7">AAA+ ATPase domain-containing protein</fullName>
    </recommendedName>
</protein>
<dbReference type="SUPFAM" id="SSF48403">
    <property type="entry name" value="Ankyrin repeat"/>
    <property type="match status" value="1"/>
</dbReference>
<keyword evidence="2" id="KW-0343">GTPase activation</keyword>
<dbReference type="GO" id="GO:0031267">
    <property type="term" value="F:small GTPase binding"/>
    <property type="evidence" value="ECO:0007669"/>
    <property type="project" value="TreeGrafter"/>
</dbReference>
<feature type="repeat" description="ANK" evidence="5">
    <location>
        <begin position="2194"/>
        <end position="2226"/>
    </location>
</feature>
<dbReference type="InterPro" id="IPR027417">
    <property type="entry name" value="P-loop_NTPase"/>
</dbReference>
<dbReference type="SUPFAM" id="SSF52047">
    <property type="entry name" value="RNI-like"/>
    <property type="match status" value="1"/>
</dbReference>
<evidence type="ECO:0000259" key="7">
    <source>
        <dbReference type="SMART" id="SM00382"/>
    </source>
</evidence>
<feature type="domain" description="AAA+ ATPase" evidence="7">
    <location>
        <begin position="1415"/>
        <end position="1563"/>
    </location>
</feature>
<evidence type="ECO:0000313" key="9">
    <source>
        <dbReference type="Proteomes" id="UP001190700"/>
    </source>
</evidence>
<keyword evidence="4" id="KW-0677">Repeat</keyword>
<dbReference type="InterPro" id="IPR032675">
    <property type="entry name" value="LRR_dom_sf"/>
</dbReference>
<feature type="region of interest" description="Disordered" evidence="6">
    <location>
        <begin position="680"/>
        <end position="701"/>
    </location>
</feature>
<dbReference type="GO" id="GO:0005634">
    <property type="term" value="C:nucleus"/>
    <property type="evidence" value="ECO:0007669"/>
    <property type="project" value="TreeGrafter"/>
</dbReference>
<evidence type="ECO:0000256" key="3">
    <source>
        <dbReference type="ARBA" id="ARBA00022614"/>
    </source>
</evidence>
<dbReference type="InterPro" id="IPR002110">
    <property type="entry name" value="Ankyrin_rpt"/>
</dbReference>
<dbReference type="SMART" id="SM00368">
    <property type="entry name" value="LRR_RI"/>
    <property type="match status" value="11"/>
</dbReference>
<gene>
    <name evidence="8" type="ORF">CYMTET_25434</name>
</gene>
<comment type="subcellular location">
    <subcellularLocation>
        <location evidence="1">Cytoplasm</location>
        <location evidence="1">Cytoskeleton</location>
        <location evidence="1">Cilium axoneme</location>
    </subcellularLocation>
</comment>
<dbReference type="InterPro" id="IPR036770">
    <property type="entry name" value="Ankyrin_rpt-contain_sf"/>
</dbReference>